<sequence>MKMNDVWITEWKDLPVELFLRIVSLLDDRMPTVASGVRSGWRDAICFGLTRLRLSGCSKNMNNLVLSLAPKFTKLQTLILRQANPQLEDNTVETISEFCHDLQDLDLSKSFKLSDCSLSALTMA</sequence>
<proteinExistence type="predicted"/>
<accession>A0A9W7I6N8</accession>
<evidence type="ECO:0000313" key="2">
    <source>
        <dbReference type="Proteomes" id="UP001165190"/>
    </source>
</evidence>
<comment type="caution">
    <text evidence="1">The sequence shown here is derived from an EMBL/GenBank/DDBJ whole genome shotgun (WGS) entry which is preliminary data.</text>
</comment>
<evidence type="ECO:0000313" key="1">
    <source>
        <dbReference type="EMBL" id="GMI89546.1"/>
    </source>
</evidence>
<dbReference type="EMBL" id="BSYR01000023">
    <property type="protein sequence ID" value="GMI89546.1"/>
    <property type="molecule type" value="Genomic_DNA"/>
</dbReference>
<dbReference type="Proteomes" id="UP001165190">
    <property type="component" value="Unassembled WGS sequence"/>
</dbReference>
<dbReference type="InterPro" id="IPR032675">
    <property type="entry name" value="LRR_dom_sf"/>
</dbReference>
<dbReference type="AlphaFoldDB" id="A0A9W7I6N8"/>
<dbReference type="SUPFAM" id="SSF52047">
    <property type="entry name" value="RNI-like"/>
    <property type="match status" value="1"/>
</dbReference>
<dbReference type="OrthoDB" id="1722331at2759"/>
<keyword evidence="2" id="KW-1185">Reference proteome</keyword>
<evidence type="ECO:0008006" key="3">
    <source>
        <dbReference type="Google" id="ProtNLM"/>
    </source>
</evidence>
<dbReference type="Gene3D" id="3.80.10.10">
    <property type="entry name" value="Ribonuclease Inhibitor"/>
    <property type="match status" value="1"/>
</dbReference>
<name>A0A9W7I6N8_HIBTR</name>
<gene>
    <name evidence="1" type="ORF">HRI_002623900</name>
</gene>
<protein>
    <recommendedName>
        <fullName evidence="3">F-box domain-containing protein</fullName>
    </recommendedName>
</protein>
<reference evidence="1" key="1">
    <citation type="submission" date="2023-05" db="EMBL/GenBank/DDBJ databases">
        <title>Genome and transcriptome analyses reveal genes involved in the formation of fine ridges on petal epidermal cells in Hibiscus trionum.</title>
        <authorList>
            <person name="Koshimizu S."/>
            <person name="Masuda S."/>
            <person name="Ishii T."/>
            <person name="Shirasu K."/>
            <person name="Hoshino A."/>
            <person name="Arita M."/>
        </authorList>
    </citation>
    <scope>NUCLEOTIDE SEQUENCE</scope>
    <source>
        <strain evidence="1">Hamamatsu line</strain>
    </source>
</reference>
<organism evidence="1 2">
    <name type="scientific">Hibiscus trionum</name>
    <name type="common">Flower of an hour</name>
    <dbReference type="NCBI Taxonomy" id="183268"/>
    <lineage>
        <taxon>Eukaryota</taxon>
        <taxon>Viridiplantae</taxon>
        <taxon>Streptophyta</taxon>
        <taxon>Embryophyta</taxon>
        <taxon>Tracheophyta</taxon>
        <taxon>Spermatophyta</taxon>
        <taxon>Magnoliopsida</taxon>
        <taxon>eudicotyledons</taxon>
        <taxon>Gunneridae</taxon>
        <taxon>Pentapetalae</taxon>
        <taxon>rosids</taxon>
        <taxon>malvids</taxon>
        <taxon>Malvales</taxon>
        <taxon>Malvaceae</taxon>
        <taxon>Malvoideae</taxon>
        <taxon>Hibiscus</taxon>
    </lineage>
</organism>